<proteinExistence type="predicted"/>
<gene>
    <name evidence="1" type="ORF">EB235_16920</name>
</gene>
<reference evidence="1 2" key="1">
    <citation type="submission" date="2018-10" db="EMBL/GenBank/DDBJ databases">
        <authorList>
            <person name="Perry B.J."/>
            <person name="Sullivan J.T."/>
            <person name="Murphy R.J.T."/>
            <person name="Ramsay J.P."/>
            <person name="Ronson C.W."/>
        </authorList>
    </citation>
    <scope>NUCLEOTIDE SEQUENCE [LARGE SCALE GENOMIC DNA]</scope>
    <source>
        <strain evidence="1 2">R88b</strain>
    </source>
</reference>
<evidence type="ECO:0000313" key="2">
    <source>
        <dbReference type="Proteomes" id="UP000503017"/>
    </source>
</evidence>
<dbReference type="EMBL" id="CP033367">
    <property type="protein sequence ID" value="QKD02979.1"/>
    <property type="molecule type" value="Genomic_DNA"/>
</dbReference>
<dbReference type="Proteomes" id="UP000503017">
    <property type="component" value="Chromosome"/>
</dbReference>
<evidence type="ECO:0000313" key="1">
    <source>
        <dbReference type="EMBL" id="QKD02979.1"/>
    </source>
</evidence>
<dbReference type="AlphaFoldDB" id="A0A6M7WQT5"/>
<protein>
    <submittedName>
        <fullName evidence="1">Uncharacterized protein</fullName>
    </submittedName>
</protein>
<sequence>MVALPIDAAQSDDMDQIDTSPKSCTKGVLFRSSESGIVVTVIRQGFGKAVFTEDKNLLQPATAAEILTKEGDHGFIYGPMRSYMFAVDSEALKDFNWRPAESDPNAFYTVRTDDGSETRFNLVDVGCAP</sequence>
<name>A0A6M7WQT5_RHILI</name>
<accession>A0A6M7WQT5</accession>
<organism evidence="1 2">
    <name type="scientific">Mesorhizobium loti R88b</name>
    <dbReference type="NCBI Taxonomy" id="935548"/>
    <lineage>
        <taxon>Bacteria</taxon>
        <taxon>Pseudomonadati</taxon>
        <taxon>Pseudomonadota</taxon>
        <taxon>Alphaproteobacteria</taxon>
        <taxon>Hyphomicrobiales</taxon>
        <taxon>Phyllobacteriaceae</taxon>
        <taxon>Mesorhizobium</taxon>
    </lineage>
</organism>